<dbReference type="CDD" id="cd00761">
    <property type="entry name" value="Glyco_tranf_GTA_type"/>
    <property type="match status" value="1"/>
</dbReference>
<organism evidence="2 3">
    <name type="scientific">Kaistella antarctica</name>
    <dbReference type="NCBI Taxonomy" id="266748"/>
    <lineage>
        <taxon>Bacteria</taxon>
        <taxon>Pseudomonadati</taxon>
        <taxon>Bacteroidota</taxon>
        <taxon>Flavobacteriia</taxon>
        <taxon>Flavobacteriales</taxon>
        <taxon>Weeksellaceae</taxon>
        <taxon>Chryseobacterium group</taxon>
        <taxon>Kaistella</taxon>
    </lineage>
</organism>
<comment type="caution">
    <text evidence="2">The sequence shown here is derived from an EMBL/GenBank/DDBJ whole genome shotgun (WGS) entry which is preliminary data.</text>
</comment>
<gene>
    <name evidence="2" type="ORF">HY04_13000</name>
</gene>
<dbReference type="Gene3D" id="3.90.550.10">
    <property type="entry name" value="Spore Coat Polysaccharide Biosynthesis Protein SpsA, Chain A"/>
    <property type="match status" value="1"/>
</dbReference>
<evidence type="ECO:0000259" key="1">
    <source>
        <dbReference type="Pfam" id="PF00535"/>
    </source>
</evidence>
<sequence length="265" mass="30358">MLISVIIPMYNAENVICKALDSVKNQTFPLEKFEIIVVNDGSTDNSLKVVKSYIEKNPTLNIQLINQKNGGVSNARNAALKLAKGDYIALLDSDDEWLPTKIELQMKYLLDDNLGIDFITSLWNDEKIKFPYKIELEVELVKINLNKLLLKVTGHTSTAVFKRKILDNTGFFDDSQKYSEDANYWMRISENNVMYLLPQKLAIAGAGKKSFGVSGLSANLKEMENGIQKNISEMYQTKRINFGEYLFYFVISKMKYWVRPLRVKL</sequence>
<dbReference type="SUPFAM" id="SSF53448">
    <property type="entry name" value="Nucleotide-diphospho-sugar transferases"/>
    <property type="match status" value="1"/>
</dbReference>
<accession>A0ABR4TZE0</accession>
<proteinExistence type="predicted"/>
<dbReference type="PANTHER" id="PTHR22916:SF3">
    <property type="entry name" value="UDP-GLCNAC:BETAGAL BETA-1,3-N-ACETYLGLUCOSAMINYLTRANSFERASE-LIKE PROTEIN 1"/>
    <property type="match status" value="1"/>
</dbReference>
<dbReference type="InterPro" id="IPR029044">
    <property type="entry name" value="Nucleotide-diphossugar_trans"/>
</dbReference>
<feature type="domain" description="Glycosyltransferase 2-like" evidence="1">
    <location>
        <begin position="4"/>
        <end position="168"/>
    </location>
</feature>
<evidence type="ECO:0000313" key="2">
    <source>
        <dbReference type="EMBL" id="KEY19318.1"/>
    </source>
</evidence>
<dbReference type="EMBL" id="JPEP01000002">
    <property type="protein sequence ID" value="KEY19318.1"/>
    <property type="molecule type" value="Genomic_DNA"/>
</dbReference>
<dbReference type="Proteomes" id="UP000028349">
    <property type="component" value="Unassembled WGS sequence"/>
</dbReference>
<protein>
    <recommendedName>
        <fullName evidence="1">Glycosyltransferase 2-like domain-containing protein</fullName>
    </recommendedName>
</protein>
<dbReference type="PANTHER" id="PTHR22916">
    <property type="entry name" value="GLYCOSYLTRANSFERASE"/>
    <property type="match status" value="1"/>
</dbReference>
<name>A0ABR4TZE0_9FLAO</name>
<dbReference type="Pfam" id="PF00535">
    <property type="entry name" value="Glycos_transf_2"/>
    <property type="match status" value="1"/>
</dbReference>
<evidence type="ECO:0000313" key="3">
    <source>
        <dbReference type="Proteomes" id="UP000028349"/>
    </source>
</evidence>
<reference evidence="2 3" key="1">
    <citation type="submission" date="2014-07" db="EMBL/GenBank/DDBJ databases">
        <authorList>
            <person name="Pisani N.G."/>
            <person name="Newman J.D."/>
        </authorList>
    </citation>
    <scope>NUCLEOTIDE SEQUENCE [LARGE SCALE GENOMIC DNA]</scope>
    <source>
        <strain evidence="2 3">LMG 24720</strain>
    </source>
</reference>
<dbReference type="InterPro" id="IPR001173">
    <property type="entry name" value="Glyco_trans_2-like"/>
</dbReference>
<keyword evidence="3" id="KW-1185">Reference proteome</keyword>